<evidence type="ECO:0000313" key="2">
    <source>
        <dbReference type="Proteomes" id="UP000799766"/>
    </source>
</evidence>
<dbReference type="EMBL" id="MU001670">
    <property type="protein sequence ID" value="KAF2462253.1"/>
    <property type="molecule type" value="Genomic_DNA"/>
</dbReference>
<proteinExistence type="predicted"/>
<name>A0A6A6PFV1_9PEZI</name>
<gene>
    <name evidence="1" type="ORF">BDY21DRAFT_10636</name>
</gene>
<dbReference type="AlphaFoldDB" id="A0A6A6PFV1"/>
<evidence type="ECO:0000313" key="1">
    <source>
        <dbReference type="EMBL" id="KAF2462253.1"/>
    </source>
</evidence>
<keyword evidence="2" id="KW-1185">Reference proteome</keyword>
<protein>
    <submittedName>
        <fullName evidence="1">Uncharacterized protein</fullName>
    </submittedName>
</protein>
<dbReference type="Proteomes" id="UP000799766">
    <property type="component" value="Unassembled WGS sequence"/>
</dbReference>
<accession>A0A6A6PFV1</accession>
<reference evidence="1" key="1">
    <citation type="journal article" date="2020" name="Stud. Mycol.">
        <title>101 Dothideomycetes genomes: a test case for predicting lifestyles and emergence of pathogens.</title>
        <authorList>
            <person name="Haridas S."/>
            <person name="Albert R."/>
            <person name="Binder M."/>
            <person name="Bloem J."/>
            <person name="Labutti K."/>
            <person name="Salamov A."/>
            <person name="Andreopoulos B."/>
            <person name="Baker S."/>
            <person name="Barry K."/>
            <person name="Bills G."/>
            <person name="Bluhm B."/>
            <person name="Cannon C."/>
            <person name="Castanera R."/>
            <person name="Culley D."/>
            <person name="Daum C."/>
            <person name="Ezra D."/>
            <person name="Gonzalez J."/>
            <person name="Henrissat B."/>
            <person name="Kuo A."/>
            <person name="Liang C."/>
            <person name="Lipzen A."/>
            <person name="Lutzoni F."/>
            <person name="Magnuson J."/>
            <person name="Mondo S."/>
            <person name="Nolan M."/>
            <person name="Ohm R."/>
            <person name="Pangilinan J."/>
            <person name="Park H.-J."/>
            <person name="Ramirez L."/>
            <person name="Alfaro M."/>
            <person name="Sun H."/>
            <person name="Tritt A."/>
            <person name="Yoshinaga Y."/>
            <person name="Zwiers L.-H."/>
            <person name="Turgeon B."/>
            <person name="Goodwin S."/>
            <person name="Spatafora J."/>
            <person name="Crous P."/>
            <person name="Grigoriev I."/>
        </authorList>
    </citation>
    <scope>NUCLEOTIDE SEQUENCE</scope>
    <source>
        <strain evidence="1">ATCC 16933</strain>
    </source>
</reference>
<organism evidence="1 2">
    <name type="scientific">Lineolata rhizophorae</name>
    <dbReference type="NCBI Taxonomy" id="578093"/>
    <lineage>
        <taxon>Eukaryota</taxon>
        <taxon>Fungi</taxon>
        <taxon>Dikarya</taxon>
        <taxon>Ascomycota</taxon>
        <taxon>Pezizomycotina</taxon>
        <taxon>Dothideomycetes</taxon>
        <taxon>Dothideomycetes incertae sedis</taxon>
        <taxon>Lineolatales</taxon>
        <taxon>Lineolataceae</taxon>
        <taxon>Lineolata</taxon>
    </lineage>
</organism>
<sequence length="118" mass="13033">MQKVLACDASKSLDQGHTSSAKKGLLHLLSIPPCLHGFGAVLLPLSECIFHEAFHHLPSEEIEIIMMESQTWRFLAALASVPSAPTLLDLQHHGRQRWHQPADDVLGRLVDDLSHSLS</sequence>